<dbReference type="InterPro" id="IPR027417">
    <property type="entry name" value="P-loop_NTPase"/>
</dbReference>
<reference evidence="2" key="1">
    <citation type="submission" date="2015-06" db="UniProtKB">
        <authorList>
            <consortium name="EnsemblPlants"/>
        </authorList>
    </citation>
    <scope>IDENTIFICATION</scope>
</reference>
<protein>
    <submittedName>
        <fullName evidence="2">Uncharacterized protein</fullName>
    </submittedName>
</protein>
<feature type="region of interest" description="Disordered" evidence="1">
    <location>
        <begin position="449"/>
        <end position="470"/>
    </location>
</feature>
<accession>M8BHD7</accession>
<dbReference type="InterPro" id="IPR051650">
    <property type="entry name" value="SL_signaling_regulator"/>
</dbReference>
<feature type="region of interest" description="Disordered" evidence="1">
    <location>
        <begin position="267"/>
        <end position="288"/>
    </location>
</feature>
<name>M8BHD7_AEGTA</name>
<feature type="compositionally biased region" description="Basic and acidic residues" evidence="1">
    <location>
        <begin position="460"/>
        <end position="470"/>
    </location>
</feature>
<dbReference type="SUPFAM" id="SSF52540">
    <property type="entry name" value="P-loop containing nucleoside triphosphate hydrolases"/>
    <property type="match status" value="1"/>
</dbReference>
<evidence type="ECO:0000256" key="1">
    <source>
        <dbReference type="SAM" id="MobiDB-lite"/>
    </source>
</evidence>
<dbReference type="AlphaFoldDB" id="M8BHD7"/>
<sequence length="470" mass="51998">MARRLGVESVAPCGYQASKAKSGEGRPAIFGGTELDETTASIPPWLRRYKDKTRIRLTCSGTELDAAWRRPKFTELSATNFRILCDALELRVPRHKNIVPGISSTLLRCRSGVTRRRAGANLFGSSSSTWLLFLGRDGGSKMTVARDLARLVFGSYAEFTTLQVQLSPGIPARAVKHTLKRPRSPENGDDFGGRLFEAIVENPHRVILIDGVDRLDHESEVRIKNAIVGGGMTKGCNGGVVSLEDAILVLSASDFLDSRYMASSSSPWPRVKRRFNGQNPEEGDAAGRSRCRHGWDLNFCAVDGEEEEDNLADDEGIMNAVDALAMSVRVAMQRFSAPQELQCSGRDDAGPVEAAMKRAWRRRRHWSCDAMCATTSELQCSGAVFAGWLWGLVKLQCCTQDAAYRLSVIRFGARRRLLYVGAAFSQRRSSSSSLTQLSLVVSYSYSQEHTRPGHTRMHPYTKEEEHKAFA</sequence>
<dbReference type="EnsemblPlants" id="EMT21158">
    <property type="protein sequence ID" value="EMT21158"/>
    <property type="gene ID" value="F775_01020"/>
</dbReference>
<dbReference type="PANTHER" id="PTHR43572:SF76">
    <property type="entry name" value="CLP R DOMAIN-CONTAINING PROTEIN"/>
    <property type="match status" value="1"/>
</dbReference>
<organism evidence="2">
    <name type="scientific">Aegilops tauschii</name>
    <name type="common">Tausch's goatgrass</name>
    <name type="synonym">Aegilops squarrosa</name>
    <dbReference type="NCBI Taxonomy" id="37682"/>
    <lineage>
        <taxon>Eukaryota</taxon>
        <taxon>Viridiplantae</taxon>
        <taxon>Streptophyta</taxon>
        <taxon>Embryophyta</taxon>
        <taxon>Tracheophyta</taxon>
        <taxon>Spermatophyta</taxon>
        <taxon>Magnoliopsida</taxon>
        <taxon>Liliopsida</taxon>
        <taxon>Poales</taxon>
        <taxon>Poaceae</taxon>
        <taxon>BOP clade</taxon>
        <taxon>Pooideae</taxon>
        <taxon>Triticodae</taxon>
        <taxon>Triticeae</taxon>
        <taxon>Triticinae</taxon>
        <taxon>Aegilops</taxon>
    </lineage>
</organism>
<dbReference type="PANTHER" id="PTHR43572">
    <property type="entry name" value="CHAPERONE PROTEIN CLPD, CHLOROPLASTIC"/>
    <property type="match status" value="1"/>
</dbReference>
<evidence type="ECO:0000313" key="2">
    <source>
        <dbReference type="EnsemblPlants" id="EMT21158"/>
    </source>
</evidence>
<dbReference type="Gene3D" id="3.40.50.300">
    <property type="entry name" value="P-loop containing nucleotide triphosphate hydrolases"/>
    <property type="match status" value="1"/>
</dbReference>
<proteinExistence type="predicted"/>